<accession>A0A2H9VUE3</accession>
<feature type="signal peptide" evidence="1">
    <location>
        <begin position="1"/>
        <end position="23"/>
    </location>
</feature>
<dbReference type="EMBL" id="PGFJ01000001">
    <property type="protein sequence ID" value="PJJ84435.1"/>
    <property type="molecule type" value="Genomic_DNA"/>
</dbReference>
<keyword evidence="1" id="KW-0732">Signal</keyword>
<dbReference type="Proteomes" id="UP000242687">
    <property type="component" value="Unassembled WGS sequence"/>
</dbReference>
<sequence>MKRSYKSNCIVLMLFSVVMVAFGCDSGNRGTNSNNHKKLQTSVLTKQVKTTEDTKLSSFVLSCGSGCAMTYTPESITGKLPVLIVQFKVEMFVDEELTDTYNEVYEFSYNSSKQIEQVHMQGKNDNVLKTLMPNAQRSFRKFAEELLNR</sequence>
<dbReference type="PROSITE" id="PS51257">
    <property type="entry name" value="PROKAR_LIPOPROTEIN"/>
    <property type="match status" value="1"/>
</dbReference>
<evidence type="ECO:0008006" key="4">
    <source>
        <dbReference type="Google" id="ProtNLM"/>
    </source>
</evidence>
<dbReference type="AlphaFoldDB" id="A0A2H9VUE3"/>
<evidence type="ECO:0000256" key="1">
    <source>
        <dbReference type="SAM" id="SignalP"/>
    </source>
</evidence>
<evidence type="ECO:0000313" key="3">
    <source>
        <dbReference type="Proteomes" id="UP000242687"/>
    </source>
</evidence>
<proteinExistence type="predicted"/>
<name>A0A2H9VUE3_9SPHI</name>
<reference evidence="2 3" key="1">
    <citation type="submission" date="2017-11" db="EMBL/GenBank/DDBJ databases">
        <title>Genomic Encyclopedia of Archaeal and Bacterial Type Strains, Phase II (KMG-II): From Individual Species to Whole Genera.</title>
        <authorList>
            <person name="Goeker M."/>
        </authorList>
    </citation>
    <scope>NUCLEOTIDE SEQUENCE [LARGE SCALE GENOMIC DNA]</scope>
    <source>
        <strain evidence="2 3">DSM 28175</strain>
    </source>
</reference>
<organism evidence="2 3">
    <name type="scientific">Mucilaginibacter auburnensis</name>
    <dbReference type="NCBI Taxonomy" id="1457233"/>
    <lineage>
        <taxon>Bacteria</taxon>
        <taxon>Pseudomonadati</taxon>
        <taxon>Bacteroidota</taxon>
        <taxon>Sphingobacteriia</taxon>
        <taxon>Sphingobacteriales</taxon>
        <taxon>Sphingobacteriaceae</taxon>
        <taxon>Mucilaginibacter</taxon>
    </lineage>
</organism>
<comment type="caution">
    <text evidence="2">The sequence shown here is derived from an EMBL/GenBank/DDBJ whole genome shotgun (WGS) entry which is preliminary data.</text>
</comment>
<keyword evidence="3" id="KW-1185">Reference proteome</keyword>
<protein>
    <recommendedName>
        <fullName evidence="4">Lipoprotein</fullName>
    </recommendedName>
</protein>
<evidence type="ECO:0000313" key="2">
    <source>
        <dbReference type="EMBL" id="PJJ84435.1"/>
    </source>
</evidence>
<feature type="chain" id="PRO_5014147104" description="Lipoprotein" evidence="1">
    <location>
        <begin position="24"/>
        <end position="149"/>
    </location>
</feature>
<gene>
    <name evidence="2" type="ORF">CLV57_1447</name>
</gene>